<reference evidence="2" key="1">
    <citation type="journal article" date="2020" name="mSystems">
        <title>Genome- and Community-Level Interaction Insights into Carbon Utilization and Element Cycling Functions of Hydrothermarchaeota in Hydrothermal Sediment.</title>
        <authorList>
            <person name="Zhou Z."/>
            <person name="Liu Y."/>
            <person name="Xu W."/>
            <person name="Pan J."/>
            <person name="Luo Z.H."/>
            <person name="Li M."/>
        </authorList>
    </citation>
    <scope>NUCLEOTIDE SEQUENCE</scope>
    <source>
        <strain evidence="2">HyVt-388</strain>
    </source>
</reference>
<dbReference type="InterPro" id="IPR025965">
    <property type="entry name" value="FlgD/Vpr_Ig-like"/>
</dbReference>
<evidence type="ECO:0000259" key="1">
    <source>
        <dbReference type="Pfam" id="PF13860"/>
    </source>
</evidence>
<proteinExistence type="predicted"/>
<dbReference type="EMBL" id="DRIG01000109">
    <property type="protein sequence ID" value="HEC79565.1"/>
    <property type="molecule type" value="Genomic_DNA"/>
</dbReference>
<sequence length="276" mass="29677">MAVSKTTNGGASWLRYALDTLGYVFALAVDPTNSNVVYVGGTPKMCKTVDGGGHWSDVSVGITDTIFDIAINGGNSDVIYAASPAGVFKTTNGGVNWFNTGCTDVTSLVIDPYEPTTVYAGTKSGVYKSTDAGGSWVQMNSGLSDTNVTSLGINPGVYLYCGTENNGMYRWSLEVGVSEKRKELDEKIAFFVSPNPVRGRVNISYQLTDRTVVQLAVYNSVGRLVKELVNGIQDSGLYSSSWDGRDCKGRKVPGGVYFARFLVGERRSVTKFVLLE</sequence>
<feature type="domain" description="FlgD/Vpr Ig-like" evidence="1">
    <location>
        <begin position="203"/>
        <end position="257"/>
    </location>
</feature>
<dbReference type="Pfam" id="PF13860">
    <property type="entry name" value="FlgD_ig"/>
    <property type="match status" value="1"/>
</dbReference>
<accession>A0A9C9EP46</accession>
<organism evidence="2 3">
    <name type="scientific">candidate division WOR-3 bacterium</name>
    <dbReference type="NCBI Taxonomy" id="2052148"/>
    <lineage>
        <taxon>Bacteria</taxon>
        <taxon>Bacteria division WOR-3</taxon>
    </lineage>
</organism>
<dbReference type="AlphaFoldDB" id="A0A9C9EP46"/>
<dbReference type="InterPro" id="IPR026444">
    <property type="entry name" value="Secre_tail"/>
</dbReference>
<dbReference type="Gene3D" id="2.130.10.10">
    <property type="entry name" value="YVTN repeat-like/Quinoprotein amine dehydrogenase"/>
    <property type="match status" value="1"/>
</dbReference>
<dbReference type="NCBIfam" id="TIGR04183">
    <property type="entry name" value="Por_Secre_tail"/>
    <property type="match status" value="1"/>
</dbReference>
<dbReference type="Proteomes" id="UP000885826">
    <property type="component" value="Unassembled WGS sequence"/>
</dbReference>
<evidence type="ECO:0000313" key="2">
    <source>
        <dbReference type="EMBL" id="HEC79565.1"/>
    </source>
</evidence>
<dbReference type="Gene3D" id="2.60.40.4070">
    <property type="match status" value="1"/>
</dbReference>
<dbReference type="InterPro" id="IPR015943">
    <property type="entry name" value="WD40/YVTN_repeat-like_dom_sf"/>
</dbReference>
<dbReference type="SUPFAM" id="SSF110296">
    <property type="entry name" value="Oligoxyloglucan reducing end-specific cellobiohydrolase"/>
    <property type="match status" value="1"/>
</dbReference>
<evidence type="ECO:0000313" key="3">
    <source>
        <dbReference type="Proteomes" id="UP000885826"/>
    </source>
</evidence>
<comment type="caution">
    <text evidence="2">The sequence shown here is derived from an EMBL/GenBank/DDBJ whole genome shotgun (WGS) entry which is preliminary data.</text>
</comment>
<name>A0A9C9EP46_UNCW3</name>
<protein>
    <submittedName>
        <fullName evidence="2">T9SS type A sorting domain-containing protein</fullName>
    </submittedName>
</protein>
<gene>
    <name evidence="2" type="ORF">ENI34_10590</name>
</gene>